<sequence>MQHESENPMMTLFRKPVLQAALLALCTTALSALPAMAQDPSPPPAQDQAGPPNGGHRSGAQREEHQVEFLTKKLNLTPDQVTQVKAIDDDSRTQMMALRQDTTTPQADKRAKMMDIHKASQDKIRAVLTDDQKTKYDALQAQMKERRESREGGQGAPSSPPPQ</sequence>
<evidence type="ECO:0000313" key="3">
    <source>
        <dbReference type="EMBL" id="NYF90278.1"/>
    </source>
</evidence>
<gene>
    <name evidence="3" type="ORF">HDF08_002345</name>
</gene>
<evidence type="ECO:0000256" key="2">
    <source>
        <dbReference type="SAM" id="SignalP"/>
    </source>
</evidence>
<dbReference type="GO" id="GO:0042597">
    <property type="term" value="C:periplasmic space"/>
    <property type="evidence" value="ECO:0007669"/>
    <property type="project" value="InterPro"/>
</dbReference>
<evidence type="ECO:0000313" key="4">
    <source>
        <dbReference type="Proteomes" id="UP000564385"/>
    </source>
</evidence>
<dbReference type="AlphaFoldDB" id="A0A852VBI9"/>
<comment type="caution">
    <text evidence="3">The sequence shown here is derived from an EMBL/GenBank/DDBJ whole genome shotgun (WGS) entry which is preliminary data.</text>
</comment>
<feature type="region of interest" description="Disordered" evidence="1">
    <location>
        <begin position="142"/>
        <end position="163"/>
    </location>
</feature>
<feature type="signal peptide" evidence="2">
    <location>
        <begin position="1"/>
        <end position="37"/>
    </location>
</feature>
<proteinExistence type="predicted"/>
<accession>A0A852VBI9</accession>
<feature type="region of interest" description="Disordered" evidence="1">
    <location>
        <begin position="35"/>
        <end position="66"/>
    </location>
</feature>
<organism evidence="3 4">
    <name type="scientific">Tunturiibacter lichenicola</name>
    <dbReference type="NCBI Taxonomy" id="2051959"/>
    <lineage>
        <taxon>Bacteria</taxon>
        <taxon>Pseudomonadati</taxon>
        <taxon>Acidobacteriota</taxon>
        <taxon>Terriglobia</taxon>
        <taxon>Terriglobales</taxon>
        <taxon>Acidobacteriaceae</taxon>
        <taxon>Tunturiibacter</taxon>
    </lineage>
</organism>
<protein>
    <submittedName>
        <fullName evidence="3">Spy/CpxP family protein refolding chaperone</fullName>
    </submittedName>
</protein>
<dbReference type="EMBL" id="JACCCU010000001">
    <property type="protein sequence ID" value="NYF90278.1"/>
    <property type="molecule type" value="Genomic_DNA"/>
</dbReference>
<dbReference type="Pfam" id="PF07813">
    <property type="entry name" value="LTXXQ"/>
    <property type="match status" value="1"/>
</dbReference>
<dbReference type="Gene3D" id="1.20.120.1490">
    <property type="match status" value="1"/>
</dbReference>
<dbReference type="Proteomes" id="UP000564385">
    <property type="component" value="Unassembled WGS sequence"/>
</dbReference>
<reference evidence="3 4" key="1">
    <citation type="submission" date="2020-07" db="EMBL/GenBank/DDBJ databases">
        <title>Genomic Encyclopedia of Type Strains, Phase IV (KMG-V): Genome sequencing to study the core and pangenomes of soil and plant-associated prokaryotes.</title>
        <authorList>
            <person name="Whitman W."/>
        </authorList>
    </citation>
    <scope>NUCLEOTIDE SEQUENCE [LARGE SCALE GENOMIC DNA]</scope>
    <source>
        <strain evidence="3 4">M8UP22</strain>
    </source>
</reference>
<keyword evidence="2" id="KW-0732">Signal</keyword>
<name>A0A852VBI9_9BACT</name>
<evidence type="ECO:0000256" key="1">
    <source>
        <dbReference type="SAM" id="MobiDB-lite"/>
    </source>
</evidence>
<dbReference type="InterPro" id="IPR012899">
    <property type="entry name" value="LTXXQ"/>
</dbReference>
<feature type="chain" id="PRO_5032562032" evidence="2">
    <location>
        <begin position="38"/>
        <end position="163"/>
    </location>
</feature>